<dbReference type="Proteomes" id="UP000238083">
    <property type="component" value="Unassembled WGS sequence"/>
</dbReference>
<organism evidence="2 3">
    <name type="scientific">Kineococcus rhizosphaerae</name>
    <dbReference type="NCBI Taxonomy" id="559628"/>
    <lineage>
        <taxon>Bacteria</taxon>
        <taxon>Bacillati</taxon>
        <taxon>Actinomycetota</taxon>
        <taxon>Actinomycetes</taxon>
        <taxon>Kineosporiales</taxon>
        <taxon>Kineosporiaceae</taxon>
        <taxon>Kineococcus</taxon>
    </lineage>
</organism>
<dbReference type="SUPFAM" id="SSF53474">
    <property type="entry name" value="alpha/beta-Hydrolases"/>
    <property type="match status" value="1"/>
</dbReference>
<keyword evidence="3" id="KW-1185">Reference proteome</keyword>
<dbReference type="InterPro" id="IPR029058">
    <property type="entry name" value="AB_hydrolase_fold"/>
</dbReference>
<dbReference type="OrthoDB" id="3211023at2"/>
<dbReference type="EMBL" id="PVZF01000007">
    <property type="protein sequence ID" value="PRY13977.1"/>
    <property type="molecule type" value="Genomic_DNA"/>
</dbReference>
<dbReference type="GO" id="GO:0003824">
    <property type="term" value="F:catalytic activity"/>
    <property type="evidence" value="ECO:0007669"/>
    <property type="project" value="UniProtKB-ARBA"/>
</dbReference>
<comment type="caution">
    <text evidence="2">The sequence shown here is derived from an EMBL/GenBank/DDBJ whole genome shotgun (WGS) entry which is preliminary data.</text>
</comment>
<accession>A0A2T0R2E1</accession>
<feature type="domain" description="AB hydrolase-1" evidence="1">
    <location>
        <begin position="26"/>
        <end position="243"/>
    </location>
</feature>
<dbReference type="AlphaFoldDB" id="A0A2T0R2E1"/>
<name>A0A2T0R2E1_9ACTN</name>
<sequence>MSSRRLLVPVDGGHVAADVAGRDEDPTVLLLPGQSLGPDVCAGLAADLAPAFRTAVVHTRGTGASQAEPGPWTTALFAADAVAVLDALGLERAHVHGFSMGGRVATVLAAHHPGRVDRLVLAASGPGGPHEVARDPQVDRTLRFSSSPQGRDGLLDLFFTPAWSAAHPDVARRFLPTGSPRVRRAHHAASTGHDGWDLLARISAPTLVLHGADDAMTPVANAELLAGRVPGAHLHVLPGARHGYLEEFRPAASGLVAAFLS</sequence>
<dbReference type="PANTHER" id="PTHR43433">
    <property type="entry name" value="HYDROLASE, ALPHA/BETA FOLD FAMILY PROTEIN"/>
    <property type="match status" value="1"/>
</dbReference>
<dbReference type="Gene3D" id="3.40.50.1820">
    <property type="entry name" value="alpha/beta hydrolase"/>
    <property type="match status" value="1"/>
</dbReference>
<gene>
    <name evidence="2" type="ORF">CLV37_10795</name>
</gene>
<evidence type="ECO:0000259" key="1">
    <source>
        <dbReference type="Pfam" id="PF00561"/>
    </source>
</evidence>
<reference evidence="2 3" key="1">
    <citation type="submission" date="2018-03" db="EMBL/GenBank/DDBJ databases">
        <title>Genomic Encyclopedia of Archaeal and Bacterial Type Strains, Phase II (KMG-II): from individual species to whole genera.</title>
        <authorList>
            <person name="Goeker M."/>
        </authorList>
    </citation>
    <scope>NUCLEOTIDE SEQUENCE [LARGE SCALE GENOMIC DNA]</scope>
    <source>
        <strain evidence="2 3">DSM 19711</strain>
    </source>
</reference>
<evidence type="ECO:0000313" key="3">
    <source>
        <dbReference type="Proteomes" id="UP000238083"/>
    </source>
</evidence>
<dbReference type="InterPro" id="IPR050471">
    <property type="entry name" value="AB_hydrolase"/>
</dbReference>
<proteinExistence type="predicted"/>
<protein>
    <submittedName>
        <fullName evidence="2">Pimeloyl-ACP methyl ester carboxylesterase</fullName>
    </submittedName>
</protein>
<dbReference type="PANTHER" id="PTHR43433:SF5">
    <property type="entry name" value="AB HYDROLASE-1 DOMAIN-CONTAINING PROTEIN"/>
    <property type="match status" value="1"/>
</dbReference>
<dbReference type="Pfam" id="PF00561">
    <property type="entry name" value="Abhydrolase_1"/>
    <property type="match status" value="1"/>
</dbReference>
<evidence type="ECO:0000313" key="2">
    <source>
        <dbReference type="EMBL" id="PRY13977.1"/>
    </source>
</evidence>
<dbReference type="InterPro" id="IPR000073">
    <property type="entry name" value="AB_hydrolase_1"/>
</dbReference>
<dbReference type="RefSeq" id="WP_106211604.1">
    <property type="nucleotide sequence ID" value="NZ_PVZF01000007.1"/>
</dbReference>
<dbReference type="PRINTS" id="PR00111">
    <property type="entry name" value="ABHYDROLASE"/>
</dbReference>